<dbReference type="AlphaFoldDB" id="A0A836GAJ5"/>
<dbReference type="EMBL" id="JAFEUZ010000031">
    <property type="protein sequence ID" value="KAG5471316.1"/>
    <property type="molecule type" value="Genomic_DNA"/>
</dbReference>
<evidence type="ECO:0000313" key="4">
    <source>
        <dbReference type="Proteomes" id="UP000673552"/>
    </source>
</evidence>
<reference evidence="4" key="2">
    <citation type="journal article" date="2021" name="Sci. Data">
        <title>Chromosome-scale genome sequencing, assembly and annotation of six genomes from subfamily Leishmaniinae.</title>
        <authorList>
            <person name="Almutairi H."/>
            <person name="Urbaniak M.D."/>
            <person name="Bates M.D."/>
            <person name="Jariyapan N."/>
            <person name="Kwakye-Nuako G."/>
            <person name="Thomaz Soccol V."/>
            <person name="Al-Salem W.S."/>
            <person name="Dillon R.J."/>
            <person name="Bates P.A."/>
            <person name="Gatherer D."/>
        </authorList>
    </citation>
    <scope>NUCLEOTIDE SEQUENCE [LARGE SCALE GENOMIC DNA]</scope>
</reference>
<reference evidence="4" key="1">
    <citation type="journal article" date="2021" name="Microbiol. Resour. Announc.">
        <title>LGAAP: Leishmaniinae Genome Assembly and Annotation Pipeline.</title>
        <authorList>
            <person name="Almutairi H."/>
            <person name="Urbaniak M.D."/>
            <person name="Bates M.D."/>
            <person name="Jariyapan N."/>
            <person name="Kwakye-Nuako G."/>
            <person name="Thomaz-Soccol V."/>
            <person name="Al-Salem W.S."/>
            <person name="Dillon R.J."/>
            <person name="Bates P.A."/>
            <person name="Gatherer D."/>
        </authorList>
    </citation>
    <scope>NUCLEOTIDE SEQUENCE [LARGE SCALE GENOMIC DNA]</scope>
</reference>
<name>A0A836GAJ5_9TRYP</name>
<accession>A0A836GAJ5</accession>
<feature type="signal peptide" evidence="2">
    <location>
        <begin position="1"/>
        <end position="16"/>
    </location>
</feature>
<feature type="compositionally biased region" description="Acidic residues" evidence="1">
    <location>
        <begin position="409"/>
        <end position="419"/>
    </location>
</feature>
<evidence type="ECO:0000256" key="1">
    <source>
        <dbReference type="SAM" id="MobiDB-lite"/>
    </source>
</evidence>
<feature type="region of interest" description="Disordered" evidence="1">
    <location>
        <begin position="139"/>
        <end position="221"/>
    </location>
</feature>
<feature type="chain" id="PRO_5032928179" evidence="2">
    <location>
        <begin position="17"/>
        <end position="419"/>
    </location>
</feature>
<gene>
    <name evidence="3" type="ORF">LSCM1_01395</name>
</gene>
<dbReference type="OrthoDB" id="266356at2759"/>
<organism evidence="3 4">
    <name type="scientific">Leishmania martiniquensis</name>
    <dbReference type="NCBI Taxonomy" id="1580590"/>
    <lineage>
        <taxon>Eukaryota</taxon>
        <taxon>Discoba</taxon>
        <taxon>Euglenozoa</taxon>
        <taxon>Kinetoplastea</taxon>
        <taxon>Metakinetoplastina</taxon>
        <taxon>Trypanosomatida</taxon>
        <taxon>Trypanosomatidae</taxon>
        <taxon>Leishmaniinae</taxon>
        <taxon>Leishmania</taxon>
    </lineage>
</organism>
<dbReference type="RefSeq" id="XP_067176290.1">
    <property type="nucleotide sequence ID" value="XM_067319011.1"/>
</dbReference>
<evidence type="ECO:0000313" key="3">
    <source>
        <dbReference type="EMBL" id="KAG5471316.1"/>
    </source>
</evidence>
<protein>
    <submittedName>
        <fullName evidence="3">Uncharacterized protein</fullName>
    </submittedName>
</protein>
<feature type="compositionally biased region" description="Polar residues" evidence="1">
    <location>
        <begin position="290"/>
        <end position="300"/>
    </location>
</feature>
<dbReference type="GeneID" id="92511523"/>
<proteinExistence type="predicted"/>
<keyword evidence="4" id="KW-1185">Reference proteome</keyword>
<dbReference type="KEGG" id="lmat:92511523"/>
<sequence length="419" mass="44608">MISRSFPLLSVKVVSASLIESLVSTGKGRPTAGTYATLTFHLHRFYKDESFGVDCAFRRSGGRGAQCFVCGMRADLVASSAALRGVLGNRQAAREGLLRVTSINGVDRLTEATMREVLDDSHDVVVQCDVSAIAARASDRGEGDADVGGSESEAAALDTPKRRRRRPTVTVTDALDGDSDGGAGWALGKKVGGRGRHGRGASLKAPKASKKRRRYAGARSVMEEVTHRDAEFSGDGGSLPDVVEFDSDAVATAEDINAAALEALNELAPVKPVRTRGRRSTEVEEMCTAEEQSTAFQETADSAWFRPAKSTTVDEGEEVETRAADAAVPPRKRRGRPPKRAMANVPAADDAVEAPGRKRGRPTARAFEAEKQKKVPGRRGRPRKMDKTAEALDTPQPTEAIAGSGPATSDEDGAAEMEF</sequence>
<keyword evidence="2" id="KW-0732">Signal</keyword>
<dbReference type="InterPro" id="IPR017956">
    <property type="entry name" value="AT_hook_DNA-bd_motif"/>
</dbReference>
<feature type="compositionally biased region" description="Basic residues" evidence="1">
    <location>
        <begin position="330"/>
        <end position="339"/>
    </location>
</feature>
<evidence type="ECO:0000256" key="2">
    <source>
        <dbReference type="SAM" id="SignalP"/>
    </source>
</evidence>
<dbReference type="PRINTS" id="PR00929">
    <property type="entry name" value="ATHOOK"/>
</dbReference>
<feature type="compositionally biased region" description="Basic residues" evidence="1">
    <location>
        <begin position="207"/>
        <end position="216"/>
    </location>
</feature>
<dbReference type="Proteomes" id="UP000673552">
    <property type="component" value="Unassembled WGS sequence"/>
</dbReference>
<dbReference type="GO" id="GO:0003677">
    <property type="term" value="F:DNA binding"/>
    <property type="evidence" value="ECO:0007669"/>
    <property type="project" value="InterPro"/>
</dbReference>
<comment type="caution">
    <text evidence="3">The sequence shown here is derived from an EMBL/GenBank/DDBJ whole genome shotgun (WGS) entry which is preliminary data.</text>
</comment>
<feature type="region of interest" description="Disordered" evidence="1">
    <location>
        <begin position="273"/>
        <end position="419"/>
    </location>
</feature>